<dbReference type="AlphaFoldDB" id="A0A5C3PAE7"/>
<dbReference type="InterPro" id="IPR036412">
    <property type="entry name" value="HAD-like_sf"/>
</dbReference>
<evidence type="ECO:0000313" key="2">
    <source>
        <dbReference type="Proteomes" id="UP000308197"/>
    </source>
</evidence>
<dbReference type="InParanoid" id="A0A5C3PAE7"/>
<dbReference type="EMBL" id="ML211210">
    <property type="protein sequence ID" value="TFK86231.1"/>
    <property type="molecule type" value="Genomic_DNA"/>
</dbReference>
<keyword evidence="2" id="KW-1185">Reference proteome</keyword>
<evidence type="ECO:0000313" key="1">
    <source>
        <dbReference type="EMBL" id="TFK86231.1"/>
    </source>
</evidence>
<reference evidence="1 2" key="1">
    <citation type="journal article" date="2019" name="Nat. Ecol. Evol.">
        <title>Megaphylogeny resolves global patterns of mushroom evolution.</title>
        <authorList>
            <person name="Varga T."/>
            <person name="Krizsan K."/>
            <person name="Foldi C."/>
            <person name="Dima B."/>
            <person name="Sanchez-Garcia M."/>
            <person name="Sanchez-Ramirez S."/>
            <person name="Szollosi G.J."/>
            <person name="Szarkandi J.G."/>
            <person name="Papp V."/>
            <person name="Albert L."/>
            <person name="Andreopoulos W."/>
            <person name="Angelini C."/>
            <person name="Antonin V."/>
            <person name="Barry K.W."/>
            <person name="Bougher N.L."/>
            <person name="Buchanan P."/>
            <person name="Buyck B."/>
            <person name="Bense V."/>
            <person name="Catcheside P."/>
            <person name="Chovatia M."/>
            <person name="Cooper J."/>
            <person name="Damon W."/>
            <person name="Desjardin D."/>
            <person name="Finy P."/>
            <person name="Geml J."/>
            <person name="Haridas S."/>
            <person name="Hughes K."/>
            <person name="Justo A."/>
            <person name="Karasinski D."/>
            <person name="Kautmanova I."/>
            <person name="Kiss B."/>
            <person name="Kocsube S."/>
            <person name="Kotiranta H."/>
            <person name="LaButti K.M."/>
            <person name="Lechner B.E."/>
            <person name="Liimatainen K."/>
            <person name="Lipzen A."/>
            <person name="Lukacs Z."/>
            <person name="Mihaltcheva S."/>
            <person name="Morgado L.N."/>
            <person name="Niskanen T."/>
            <person name="Noordeloos M.E."/>
            <person name="Ohm R.A."/>
            <person name="Ortiz-Santana B."/>
            <person name="Ovrebo C."/>
            <person name="Racz N."/>
            <person name="Riley R."/>
            <person name="Savchenko A."/>
            <person name="Shiryaev A."/>
            <person name="Soop K."/>
            <person name="Spirin V."/>
            <person name="Szebenyi C."/>
            <person name="Tomsovsky M."/>
            <person name="Tulloss R.E."/>
            <person name="Uehling J."/>
            <person name="Grigoriev I.V."/>
            <person name="Vagvolgyi C."/>
            <person name="Papp T."/>
            <person name="Martin F.M."/>
            <person name="Miettinen O."/>
            <person name="Hibbett D.S."/>
            <person name="Nagy L.G."/>
        </authorList>
    </citation>
    <scope>NUCLEOTIDE SEQUENCE [LARGE SCALE GENOMIC DNA]</scope>
    <source>
        <strain evidence="1 2">HHB13444</strain>
    </source>
</reference>
<gene>
    <name evidence="1" type="ORF">K466DRAFT_587419</name>
</gene>
<sequence>MPHTFLPVRFNPDPENHNVEANGTITDSVRDAPWLFVVASTPSPYPNVPKSSFTLGPRGADDTGTFVGEDSELLVHARDGPLPSLERLLQEPLFLHTVPALRLNMNARPPLDLCLFALEDDSLRAFVSGVRESIFLAEQYRGDALETYGYDAVKSGWAAPTTDAGRMAFGEGLNDPHAYVFDFFPESLPCLERPAFVYEELMIYRQLCVDYRWKGVEPAVDWVEQMRRVAREGRAASSTSLITTLPSEPCLDPDLRIYAISLFDARRRQREGTLGSASNSDSGSEWSASSWGAESPVWTYAPELPYHYPIHPFTKPPKVIAIDLLGTILDRQGAITRGLSIVLGHVPTTGCMDINALIERFITLEALAAHRSREADLPTSWATLARTALIDLLEELDLRIGEHDPSFVDALKCILRPQPYDDVENSVATLMQRGYKLVCLPMQSETTMQQLQPCIPEVFTRHVSLWTRYVSPHVTADLSLFEGFAAFCGTLVGRADELPQEDILVVSSSMGRVLHAAVCMFYTTAQVRRPGNLEGNVNFVVGTTKRLSTPVPSLVVSGLDELCTQL</sequence>
<proteinExistence type="predicted"/>
<dbReference type="Gene3D" id="1.10.150.750">
    <property type="match status" value="1"/>
</dbReference>
<dbReference type="Proteomes" id="UP000308197">
    <property type="component" value="Unassembled WGS sequence"/>
</dbReference>
<dbReference type="SUPFAM" id="SSF56784">
    <property type="entry name" value="HAD-like"/>
    <property type="match status" value="1"/>
</dbReference>
<accession>A0A5C3PAE7</accession>
<protein>
    <recommendedName>
        <fullName evidence="3">HAD-like protein</fullName>
    </recommendedName>
</protein>
<organism evidence="1 2">
    <name type="scientific">Polyporus arcularius HHB13444</name>
    <dbReference type="NCBI Taxonomy" id="1314778"/>
    <lineage>
        <taxon>Eukaryota</taxon>
        <taxon>Fungi</taxon>
        <taxon>Dikarya</taxon>
        <taxon>Basidiomycota</taxon>
        <taxon>Agaricomycotina</taxon>
        <taxon>Agaricomycetes</taxon>
        <taxon>Polyporales</taxon>
        <taxon>Polyporaceae</taxon>
        <taxon>Polyporus</taxon>
    </lineage>
</organism>
<evidence type="ECO:0008006" key="3">
    <source>
        <dbReference type="Google" id="ProtNLM"/>
    </source>
</evidence>
<dbReference type="InterPro" id="IPR023214">
    <property type="entry name" value="HAD_sf"/>
</dbReference>
<dbReference type="Gene3D" id="3.40.50.1000">
    <property type="entry name" value="HAD superfamily/HAD-like"/>
    <property type="match status" value="1"/>
</dbReference>
<name>A0A5C3PAE7_9APHY</name>